<evidence type="ECO:0000313" key="6">
    <source>
        <dbReference type="EMBL" id="TXR51248.1"/>
    </source>
</evidence>
<dbReference type="GO" id="GO:0009003">
    <property type="term" value="F:signal peptidase activity"/>
    <property type="evidence" value="ECO:0007669"/>
    <property type="project" value="UniProtKB-EC"/>
</dbReference>
<keyword evidence="3" id="KW-1133">Transmembrane helix</keyword>
<dbReference type="NCBIfam" id="TIGR02228">
    <property type="entry name" value="sigpep_I_arch"/>
    <property type="match status" value="1"/>
</dbReference>
<name>A0A5C8Z1X8_9ACTN</name>
<dbReference type="RefSeq" id="WP_147928639.1">
    <property type="nucleotide sequence ID" value="NZ_VKAC01000030.1"/>
</dbReference>
<comment type="caution">
    <text evidence="6">The sequence shown here is derived from an EMBL/GenBank/DDBJ whole genome shotgun (WGS) entry which is preliminary data.</text>
</comment>
<dbReference type="GO" id="GO:0016020">
    <property type="term" value="C:membrane"/>
    <property type="evidence" value="ECO:0007669"/>
    <property type="project" value="UniProtKB-SubCell"/>
</dbReference>
<keyword evidence="7" id="KW-1185">Reference proteome</keyword>
<reference evidence="6 7" key="1">
    <citation type="submission" date="2019-07" db="EMBL/GenBank/DDBJ databases">
        <title>Quadrisphaera sp. strain DD2A genome sequencing and assembly.</title>
        <authorList>
            <person name="Kim I."/>
        </authorList>
    </citation>
    <scope>NUCLEOTIDE SEQUENCE [LARGE SCALE GENOMIC DNA]</scope>
    <source>
        <strain evidence="6 7">DD2A</strain>
    </source>
</reference>
<protein>
    <recommendedName>
        <fullName evidence="5">Signal peptidase I</fullName>
        <ecNumber evidence="5">3.4.21.89</ecNumber>
    </recommendedName>
</protein>
<sequence length="140" mass="14380">MSALSSRMRVLGLLVLFVGLALTAWAQLSGLRAVPVLSGSMTPYAAQGALVVTEPVAPQAVQTGDVVAFVPPAPFARGNHPVMHRVAALEQVQGAAVMTTRGDANPQPDPWRIALGGADLGRAVLVVPWAGWAVMAGPAP</sequence>
<dbReference type="InterPro" id="IPR001733">
    <property type="entry name" value="Peptidase_S26B"/>
</dbReference>
<evidence type="ECO:0000256" key="2">
    <source>
        <dbReference type="ARBA" id="ARBA00022692"/>
    </source>
</evidence>
<organism evidence="6 7">
    <name type="scientific">Quadrisphaera setariae</name>
    <dbReference type="NCBI Taxonomy" id="2593304"/>
    <lineage>
        <taxon>Bacteria</taxon>
        <taxon>Bacillati</taxon>
        <taxon>Actinomycetota</taxon>
        <taxon>Actinomycetes</taxon>
        <taxon>Kineosporiales</taxon>
        <taxon>Kineosporiaceae</taxon>
        <taxon>Quadrisphaera</taxon>
    </lineage>
</organism>
<keyword evidence="2" id="KW-0812">Transmembrane</keyword>
<keyword evidence="6" id="KW-0378">Hydrolase</keyword>
<dbReference type="EC" id="3.4.21.89" evidence="5"/>
<evidence type="ECO:0000256" key="3">
    <source>
        <dbReference type="ARBA" id="ARBA00022989"/>
    </source>
</evidence>
<gene>
    <name evidence="6" type="ORF">FMM08_22735</name>
</gene>
<dbReference type="OrthoDB" id="4315104at2"/>
<dbReference type="CDD" id="cd06462">
    <property type="entry name" value="Peptidase_S24_S26"/>
    <property type="match status" value="1"/>
</dbReference>
<proteinExistence type="predicted"/>
<dbReference type="GO" id="GO:0006465">
    <property type="term" value="P:signal peptide processing"/>
    <property type="evidence" value="ECO:0007669"/>
    <property type="project" value="UniProtKB-UniRule"/>
</dbReference>
<dbReference type="InterPro" id="IPR036286">
    <property type="entry name" value="LexA/Signal_pep-like_sf"/>
</dbReference>
<feature type="non-terminal residue" evidence="6">
    <location>
        <position position="140"/>
    </location>
</feature>
<keyword evidence="4" id="KW-0472">Membrane</keyword>
<comment type="subcellular location">
    <subcellularLocation>
        <location evidence="1">Membrane</location>
    </subcellularLocation>
</comment>
<evidence type="ECO:0000313" key="7">
    <source>
        <dbReference type="Proteomes" id="UP000321234"/>
    </source>
</evidence>
<evidence type="ECO:0000256" key="4">
    <source>
        <dbReference type="ARBA" id="ARBA00023136"/>
    </source>
</evidence>
<dbReference type="GO" id="GO:0004252">
    <property type="term" value="F:serine-type endopeptidase activity"/>
    <property type="evidence" value="ECO:0007669"/>
    <property type="project" value="UniProtKB-UniRule"/>
</dbReference>
<accession>A0A5C8Z1X8</accession>
<evidence type="ECO:0000256" key="1">
    <source>
        <dbReference type="ARBA" id="ARBA00004370"/>
    </source>
</evidence>
<dbReference type="SUPFAM" id="SSF51306">
    <property type="entry name" value="LexA/Signal peptidase"/>
    <property type="match status" value="1"/>
</dbReference>
<dbReference type="EMBL" id="VKAC01000030">
    <property type="protein sequence ID" value="TXR51248.1"/>
    <property type="molecule type" value="Genomic_DNA"/>
</dbReference>
<dbReference type="Proteomes" id="UP000321234">
    <property type="component" value="Unassembled WGS sequence"/>
</dbReference>
<dbReference type="AlphaFoldDB" id="A0A5C8Z1X8"/>
<evidence type="ECO:0000256" key="5">
    <source>
        <dbReference type="NCBIfam" id="TIGR02228"/>
    </source>
</evidence>